<comment type="subcellular location">
    <subcellularLocation>
        <location evidence="1">Cytoplasm</location>
    </subcellularLocation>
</comment>
<keyword evidence="5" id="KW-0678">Repressor</keyword>
<dbReference type="PROSITE" id="PS50931">
    <property type="entry name" value="HTH_LYSR"/>
    <property type="match status" value="1"/>
</dbReference>
<dbReference type="InterPro" id="IPR005119">
    <property type="entry name" value="LysR_subst-bd"/>
</dbReference>
<dbReference type="SUPFAM" id="SSF46785">
    <property type="entry name" value="Winged helix' DNA-binding domain"/>
    <property type="match status" value="1"/>
</dbReference>
<evidence type="ECO:0000256" key="10">
    <source>
        <dbReference type="ARBA" id="ARBA00023163"/>
    </source>
</evidence>
<dbReference type="Pfam" id="PF03466">
    <property type="entry name" value="LysR_substrate"/>
    <property type="match status" value="1"/>
</dbReference>
<keyword evidence="7" id="KW-0805">Transcription regulation</keyword>
<comment type="similarity">
    <text evidence="2">Belongs to the LysR transcriptional regulatory family.</text>
</comment>
<evidence type="ECO:0000256" key="8">
    <source>
        <dbReference type="ARBA" id="ARBA00023125"/>
    </source>
</evidence>
<keyword evidence="11" id="KW-0486">Methionine biosynthesis</keyword>
<name>A0AAU9CS75_9GAMM</name>
<dbReference type="EMBL" id="AP024718">
    <property type="protein sequence ID" value="BCX89238.1"/>
    <property type="molecule type" value="Genomic_DNA"/>
</dbReference>
<dbReference type="GO" id="GO:0000976">
    <property type="term" value="F:transcription cis-regulatory region binding"/>
    <property type="evidence" value="ECO:0007669"/>
    <property type="project" value="TreeGrafter"/>
</dbReference>
<evidence type="ECO:0000256" key="1">
    <source>
        <dbReference type="ARBA" id="ARBA00004496"/>
    </source>
</evidence>
<dbReference type="KEGG" id="meiy:MIN45_P1608"/>
<evidence type="ECO:0000256" key="2">
    <source>
        <dbReference type="ARBA" id="ARBA00009437"/>
    </source>
</evidence>
<keyword evidence="8" id="KW-0238">DNA-binding</keyword>
<reference evidence="14" key="1">
    <citation type="journal article" date="2024" name="Int. J. Syst. Evol. Microbiol.">
        <title>Methylomarinovum tepidoasis sp. nov., a moderately thermophilic methanotroph of the family Methylothermaceae isolated from a deep-sea hydrothermal field.</title>
        <authorList>
            <person name="Hirayama H."/>
            <person name="Takaki Y."/>
            <person name="Abe M."/>
            <person name="Miyazaki M."/>
            <person name="Uematsu K."/>
            <person name="Matsui Y."/>
            <person name="Takai K."/>
        </authorList>
    </citation>
    <scope>NUCLEOTIDE SEQUENCE [LARGE SCALE GENOMIC DNA]</scope>
    <source>
        <strain evidence="14">IN45</strain>
    </source>
</reference>
<dbReference type="PRINTS" id="PR00039">
    <property type="entry name" value="HTHLYSR"/>
</dbReference>
<evidence type="ECO:0000256" key="4">
    <source>
        <dbReference type="ARBA" id="ARBA00022490"/>
    </source>
</evidence>
<dbReference type="Proteomes" id="UP001321450">
    <property type="component" value="Chromosome"/>
</dbReference>
<proteinExistence type="inferred from homology"/>
<dbReference type="InterPro" id="IPR037406">
    <property type="entry name" value="MetR_PBP2"/>
</dbReference>
<evidence type="ECO:0000256" key="6">
    <source>
        <dbReference type="ARBA" id="ARBA00022605"/>
    </source>
</evidence>
<evidence type="ECO:0000256" key="3">
    <source>
        <dbReference type="ARBA" id="ARBA00019365"/>
    </source>
</evidence>
<accession>A0AAU9CS75</accession>
<evidence type="ECO:0000256" key="11">
    <source>
        <dbReference type="ARBA" id="ARBA00023167"/>
    </source>
</evidence>
<dbReference type="CDD" id="cd08441">
    <property type="entry name" value="PBP2_MetR"/>
    <property type="match status" value="1"/>
</dbReference>
<dbReference type="Gene3D" id="3.40.190.10">
    <property type="entry name" value="Periplasmic binding protein-like II"/>
    <property type="match status" value="1"/>
</dbReference>
<dbReference type="Pfam" id="PF00126">
    <property type="entry name" value="HTH_1"/>
    <property type="match status" value="1"/>
</dbReference>
<evidence type="ECO:0000259" key="12">
    <source>
        <dbReference type="PROSITE" id="PS50931"/>
    </source>
</evidence>
<evidence type="ECO:0000313" key="13">
    <source>
        <dbReference type="EMBL" id="BCX89238.1"/>
    </source>
</evidence>
<dbReference type="GO" id="GO:0009086">
    <property type="term" value="P:methionine biosynthetic process"/>
    <property type="evidence" value="ECO:0007669"/>
    <property type="project" value="UniProtKB-KW"/>
</dbReference>
<dbReference type="FunFam" id="1.10.10.10:FF:000001">
    <property type="entry name" value="LysR family transcriptional regulator"/>
    <property type="match status" value="1"/>
</dbReference>
<dbReference type="SUPFAM" id="SSF53850">
    <property type="entry name" value="Periplasmic binding protein-like II"/>
    <property type="match status" value="1"/>
</dbReference>
<dbReference type="InterPro" id="IPR036390">
    <property type="entry name" value="WH_DNA-bd_sf"/>
</dbReference>
<protein>
    <recommendedName>
        <fullName evidence="3">HTH-type transcriptional regulator MetR</fullName>
    </recommendedName>
</protein>
<sequence length="308" mass="34589">MYLELKHLRTLKTLQQTGSLVAAAQCLHLTQSALSHQLRTLEARFGLPLVIRKSRPVTFTPAGRRLLDLAAQVLPQVEAAERDLARLGGGQAGRLFIVIECHSCFEWLLPTMDAYRAEWPEVEMDLTLGFSFEPLPALLRGDVDWVVTSDPQPLSGIAYEPLFAFQVMLAVAKDHPLAHKEWIVPEDLADQTLITYPVERQRLDVFRNFLDPAGVQPAAQRTCELTAMMLQLVASRRGVCVLPNWALAEYLARDYVAARPLGPQPLWGTLYAAVRESERELAYVKGFLETARRVSFETLRGIRMVGDQ</sequence>
<keyword evidence="14" id="KW-1185">Reference proteome</keyword>
<dbReference type="GO" id="GO:0005737">
    <property type="term" value="C:cytoplasm"/>
    <property type="evidence" value="ECO:0007669"/>
    <property type="project" value="UniProtKB-SubCell"/>
</dbReference>
<gene>
    <name evidence="13" type="ORF">MIN45_P1608</name>
</gene>
<dbReference type="GO" id="GO:0003700">
    <property type="term" value="F:DNA-binding transcription factor activity"/>
    <property type="evidence" value="ECO:0007669"/>
    <property type="project" value="InterPro"/>
</dbReference>
<dbReference type="InterPro" id="IPR000847">
    <property type="entry name" value="LysR_HTH_N"/>
</dbReference>
<dbReference type="RefSeq" id="WP_286291528.1">
    <property type="nucleotide sequence ID" value="NZ_AP024718.1"/>
</dbReference>
<keyword evidence="6" id="KW-0028">Amino-acid biosynthesis</keyword>
<dbReference type="Gene3D" id="1.10.10.10">
    <property type="entry name" value="Winged helix-like DNA-binding domain superfamily/Winged helix DNA-binding domain"/>
    <property type="match status" value="1"/>
</dbReference>
<dbReference type="PANTHER" id="PTHR30126:SF25">
    <property type="entry name" value="HTH-TYPE TRANSCRIPTIONAL REGULATOR METR"/>
    <property type="match status" value="1"/>
</dbReference>
<feature type="domain" description="HTH lysR-type" evidence="12">
    <location>
        <begin position="3"/>
        <end position="60"/>
    </location>
</feature>
<dbReference type="AlphaFoldDB" id="A0AAU9CS75"/>
<evidence type="ECO:0000256" key="9">
    <source>
        <dbReference type="ARBA" id="ARBA00023159"/>
    </source>
</evidence>
<evidence type="ECO:0000256" key="7">
    <source>
        <dbReference type="ARBA" id="ARBA00023015"/>
    </source>
</evidence>
<evidence type="ECO:0000313" key="14">
    <source>
        <dbReference type="Proteomes" id="UP001321450"/>
    </source>
</evidence>
<dbReference type="PANTHER" id="PTHR30126">
    <property type="entry name" value="HTH-TYPE TRANSCRIPTIONAL REGULATOR"/>
    <property type="match status" value="1"/>
</dbReference>
<keyword evidence="9" id="KW-0010">Activator</keyword>
<organism evidence="13 14">
    <name type="scientific">Methylomarinovum tepidoasis</name>
    <dbReference type="NCBI Taxonomy" id="2840183"/>
    <lineage>
        <taxon>Bacteria</taxon>
        <taxon>Pseudomonadati</taxon>
        <taxon>Pseudomonadota</taxon>
        <taxon>Gammaproteobacteria</taxon>
        <taxon>Methylococcales</taxon>
        <taxon>Methylothermaceae</taxon>
        <taxon>Methylomarinovum</taxon>
    </lineage>
</organism>
<evidence type="ECO:0000256" key="5">
    <source>
        <dbReference type="ARBA" id="ARBA00022491"/>
    </source>
</evidence>
<dbReference type="InterPro" id="IPR036388">
    <property type="entry name" value="WH-like_DNA-bd_sf"/>
</dbReference>
<keyword evidence="4" id="KW-0963">Cytoplasm</keyword>
<keyword evidence="10" id="KW-0804">Transcription</keyword>